<dbReference type="KEGG" id="soe:110791271"/>
<gene>
    <name evidence="9" type="primary">LOC110791271</name>
</gene>
<keyword evidence="5" id="KW-0862">Zinc</keyword>
<dbReference type="InterPro" id="IPR001841">
    <property type="entry name" value="Znf_RING"/>
</dbReference>
<dbReference type="AlphaFoldDB" id="A0A9R0IMN7"/>
<proteinExistence type="predicted"/>
<dbReference type="SMART" id="SM00184">
    <property type="entry name" value="RING"/>
    <property type="match status" value="1"/>
</dbReference>
<dbReference type="PANTHER" id="PTHR15710">
    <property type="entry name" value="E3 UBIQUITIN-PROTEIN LIGASE PRAJA"/>
    <property type="match status" value="1"/>
</dbReference>
<dbReference type="RefSeq" id="XP_021851718.1">
    <property type="nucleotide sequence ID" value="XM_021996026.2"/>
</dbReference>
<organism evidence="8 9">
    <name type="scientific">Spinacia oleracea</name>
    <name type="common">Spinach</name>
    <dbReference type="NCBI Taxonomy" id="3562"/>
    <lineage>
        <taxon>Eukaryota</taxon>
        <taxon>Viridiplantae</taxon>
        <taxon>Streptophyta</taxon>
        <taxon>Embryophyta</taxon>
        <taxon>Tracheophyta</taxon>
        <taxon>Spermatophyta</taxon>
        <taxon>Magnoliopsida</taxon>
        <taxon>eudicotyledons</taxon>
        <taxon>Gunneridae</taxon>
        <taxon>Pentapetalae</taxon>
        <taxon>Caryophyllales</taxon>
        <taxon>Chenopodiaceae</taxon>
        <taxon>Chenopodioideae</taxon>
        <taxon>Anserineae</taxon>
        <taxon>Spinacia</taxon>
    </lineage>
</organism>
<dbReference type="GO" id="GO:0016567">
    <property type="term" value="P:protein ubiquitination"/>
    <property type="evidence" value="ECO:0007669"/>
    <property type="project" value="TreeGrafter"/>
</dbReference>
<keyword evidence="4 6" id="KW-0863">Zinc-finger</keyword>
<dbReference type="GO" id="GO:0061630">
    <property type="term" value="F:ubiquitin protein ligase activity"/>
    <property type="evidence" value="ECO:0007669"/>
    <property type="project" value="UniProtKB-EC"/>
</dbReference>
<dbReference type="GO" id="GO:0005737">
    <property type="term" value="C:cytoplasm"/>
    <property type="evidence" value="ECO:0007669"/>
    <property type="project" value="TreeGrafter"/>
</dbReference>
<protein>
    <recommendedName>
        <fullName evidence="2">RING-type E3 ubiquitin transferase</fullName>
        <ecNumber evidence="2">2.3.2.27</ecNumber>
    </recommendedName>
</protein>
<evidence type="ECO:0000313" key="8">
    <source>
        <dbReference type="Proteomes" id="UP000813463"/>
    </source>
</evidence>
<dbReference type="PROSITE" id="PS50089">
    <property type="entry name" value="ZF_RING_2"/>
    <property type="match status" value="1"/>
</dbReference>
<feature type="domain" description="RING-type" evidence="7">
    <location>
        <begin position="181"/>
        <end position="246"/>
    </location>
</feature>
<name>A0A9R0IMN7_SPIOL</name>
<sequence length="258" mass="29596">MGDCIDKYLELEDYGIAIPCVHDLVPSNSCKKLIVRLSFNMSRNLVYYHRNGKRWVSKQNIPATKGSRVNPFCPMCIDEIAKFLILKKKITKHVVYQILEILNDEVWNKVLKIDKEEPIIEIHDHKVDGVCFAPDKVCNEEEFRAWIAKGNHAFEEEIPAIEGLESVNVDDDDDDDDENVCGICLRGLKNMDKDNINDEKGTDNVNVSDDVGIKTISLLKLPCKHVFHEPCVLRWLHKNHVCPFCRFQLPQSGTVVHQ</sequence>
<dbReference type="EC" id="2.3.2.27" evidence="2"/>
<dbReference type="Gene3D" id="3.30.40.10">
    <property type="entry name" value="Zinc/RING finger domain, C3HC4 (zinc finger)"/>
    <property type="match status" value="1"/>
</dbReference>
<evidence type="ECO:0000256" key="6">
    <source>
        <dbReference type="PROSITE-ProRule" id="PRU00175"/>
    </source>
</evidence>
<evidence type="ECO:0000256" key="3">
    <source>
        <dbReference type="ARBA" id="ARBA00022723"/>
    </source>
</evidence>
<keyword evidence="3" id="KW-0479">Metal-binding</keyword>
<evidence type="ECO:0000256" key="2">
    <source>
        <dbReference type="ARBA" id="ARBA00012483"/>
    </source>
</evidence>
<evidence type="ECO:0000256" key="4">
    <source>
        <dbReference type="ARBA" id="ARBA00022771"/>
    </source>
</evidence>
<reference evidence="9" key="2">
    <citation type="submission" date="2025-08" db="UniProtKB">
        <authorList>
            <consortium name="RefSeq"/>
        </authorList>
    </citation>
    <scope>IDENTIFICATION</scope>
    <source>
        <tissue evidence="9">Leaf</tissue>
    </source>
</reference>
<evidence type="ECO:0000256" key="5">
    <source>
        <dbReference type="ARBA" id="ARBA00022833"/>
    </source>
</evidence>
<dbReference type="InterPro" id="IPR013083">
    <property type="entry name" value="Znf_RING/FYVE/PHD"/>
</dbReference>
<accession>A0A9R0IMN7</accession>
<dbReference type="PANTHER" id="PTHR15710:SF243">
    <property type="entry name" value="E3 UBIQUITIN-PROTEIN LIGASE PRAJA-2 ISOFORM X1"/>
    <property type="match status" value="1"/>
</dbReference>
<dbReference type="Proteomes" id="UP000813463">
    <property type="component" value="Chromosome 2"/>
</dbReference>
<comment type="catalytic activity">
    <reaction evidence="1">
        <text>S-ubiquitinyl-[E2 ubiquitin-conjugating enzyme]-L-cysteine + [acceptor protein]-L-lysine = [E2 ubiquitin-conjugating enzyme]-L-cysteine + N(6)-ubiquitinyl-[acceptor protein]-L-lysine.</text>
        <dbReference type="EC" id="2.3.2.27"/>
    </reaction>
</comment>
<reference evidence="8" key="1">
    <citation type="journal article" date="2021" name="Nat. Commun.">
        <title>Genomic analyses provide insights into spinach domestication and the genetic basis of agronomic traits.</title>
        <authorList>
            <person name="Cai X."/>
            <person name="Sun X."/>
            <person name="Xu C."/>
            <person name="Sun H."/>
            <person name="Wang X."/>
            <person name="Ge C."/>
            <person name="Zhang Z."/>
            <person name="Wang Q."/>
            <person name="Fei Z."/>
            <person name="Jiao C."/>
            <person name="Wang Q."/>
        </authorList>
    </citation>
    <scope>NUCLEOTIDE SEQUENCE [LARGE SCALE GENOMIC DNA]</scope>
    <source>
        <strain evidence="8">cv. Varoflay</strain>
    </source>
</reference>
<keyword evidence="8" id="KW-1185">Reference proteome</keyword>
<dbReference type="Pfam" id="PF13639">
    <property type="entry name" value="zf-RING_2"/>
    <property type="match status" value="1"/>
</dbReference>
<dbReference type="GO" id="GO:0008270">
    <property type="term" value="F:zinc ion binding"/>
    <property type="evidence" value="ECO:0007669"/>
    <property type="project" value="UniProtKB-KW"/>
</dbReference>
<evidence type="ECO:0000313" key="9">
    <source>
        <dbReference type="RefSeq" id="XP_021851718.1"/>
    </source>
</evidence>
<evidence type="ECO:0000256" key="1">
    <source>
        <dbReference type="ARBA" id="ARBA00000900"/>
    </source>
</evidence>
<dbReference type="OrthoDB" id="1399010at2759"/>
<evidence type="ECO:0000259" key="7">
    <source>
        <dbReference type="PROSITE" id="PS50089"/>
    </source>
</evidence>
<dbReference type="GeneID" id="110791271"/>
<dbReference type="SUPFAM" id="SSF57850">
    <property type="entry name" value="RING/U-box"/>
    <property type="match status" value="1"/>
</dbReference>